<dbReference type="PANTHER" id="PTHR11739">
    <property type="entry name" value="CITRATE SYNTHASE"/>
    <property type="match status" value="1"/>
</dbReference>
<dbReference type="Pfam" id="PF00285">
    <property type="entry name" value="Citrate_synt"/>
    <property type="match status" value="1"/>
</dbReference>
<dbReference type="AlphaFoldDB" id="A0A0F9BYC8"/>
<evidence type="ECO:0000256" key="2">
    <source>
        <dbReference type="ARBA" id="ARBA00022679"/>
    </source>
</evidence>
<dbReference type="Gene3D" id="1.10.230.10">
    <property type="entry name" value="Cytochrome P450-Terp, domain 2"/>
    <property type="match status" value="1"/>
</dbReference>
<keyword evidence="2" id="KW-0808">Transferase</keyword>
<sequence>MGFGASNVPAGYQVQNPIPDVSSYVPINPRPTAAGPSATQRFSSVVGGVTSLLGGAAKFAGGYLSAQNQFTAAKAEAWIRDALANKRRIMGFGHRVYKTGDPRAAYLRTLCGQLAEETGNQDMEQMAATIEKIVTGEKGLPPNLDWPSARLYYYMGLDVDLYTPLFVVSRVTGWS</sequence>
<proteinExistence type="inferred from homology"/>
<comment type="similarity">
    <text evidence="1">Belongs to the citrate synthase family.</text>
</comment>
<evidence type="ECO:0000313" key="3">
    <source>
        <dbReference type="EMBL" id="KKL18962.1"/>
    </source>
</evidence>
<dbReference type="InterPro" id="IPR016143">
    <property type="entry name" value="Citrate_synth-like_sm_a-sub"/>
</dbReference>
<reference evidence="3" key="1">
    <citation type="journal article" date="2015" name="Nature">
        <title>Complex archaea that bridge the gap between prokaryotes and eukaryotes.</title>
        <authorList>
            <person name="Spang A."/>
            <person name="Saw J.H."/>
            <person name="Jorgensen S.L."/>
            <person name="Zaremba-Niedzwiedzka K."/>
            <person name="Martijn J."/>
            <person name="Lind A.E."/>
            <person name="van Eijk R."/>
            <person name="Schleper C."/>
            <person name="Guy L."/>
            <person name="Ettema T.J."/>
        </authorList>
    </citation>
    <scope>NUCLEOTIDE SEQUENCE</scope>
</reference>
<name>A0A0F9BYC8_9ZZZZ</name>
<dbReference type="GO" id="GO:0006099">
    <property type="term" value="P:tricarboxylic acid cycle"/>
    <property type="evidence" value="ECO:0007669"/>
    <property type="project" value="TreeGrafter"/>
</dbReference>
<dbReference type="InterPro" id="IPR036969">
    <property type="entry name" value="Citrate_synthase_sf"/>
</dbReference>
<evidence type="ECO:0000256" key="1">
    <source>
        <dbReference type="ARBA" id="ARBA00010566"/>
    </source>
</evidence>
<organism evidence="3">
    <name type="scientific">marine sediment metagenome</name>
    <dbReference type="NCBI Taxonomy" id="412755"/>
    <lineage>
        <taxon>unclassified sequences</taxon>
        <taxon>metagenomes</taxon>
        <taxon>ecological metagenomes</taxon>
    </lineage>
</organism>
<dbReference type="GO" id="GO:0005975">
    <property type="term" value="P:carbohydrate metabolic process"/>
    <property type="evidence" value="ECO:0007669"/>
    <property type="project" value="TreeGrafter"/>
</dbReference>
<dbReference type="PANTHER" id="PTHR11739:SF4">
    <property type="entry name" value="CITRATE SYNTHASE, PEROXISOMAL"/>
    <property type="match status" value="1"/>
</dbReference>
<dbReference type="InterPro" id="IPR019810">
    <property type="entry name" value="Citrate_synthase_AS"/>
</dbReference>
<dbReference type="SUPFAM" id="SSF48256">
    <property type="entry name" value="Citrate synthase"/>
    <property type="match status" value="1"/>
</dbReference>
<protein>
    <submittedName>
        <fullName evidence="3">Uncharacterized protein</fullName>
    </submittedName>
</protein>
<comment type="caution">
    <text evidence="3">The sequence shown here is derived from an EMBL/GenBank/DDBJ whole genome shotgun (WGS) entry which is preliminary data.</text>
</comment>
<dbReference type="GO" id="GO:0046912">
    <property type="term" value="F:acyltransferase activity, acyl groups converted into alkyl on transfer"/>
    <property type="evidence" value="ECO:0007669"/>
    <property type="project" value="InterPro"/>
</dbReference>
<dbReference type="PROSITE" id="PS00480">
    <property type="entry name" value="CITRATE_SYNTHASE"/>
    <property type="match status" value="1"/>
</dbReference>
<gene>
    <name evidence="3" type="ORF">LCGC14_2470260</name>
</gene>
<feature type="non-terminal residue" evidence="3">
    <location>
        <position position="175"/>
    </location>
</feature>
<dbReference type="PRINTS" id="PR00143">
    <property type="entry name" value="CITRTSNTHASE"/>
</dbReference>
<dbReference type="EMBL" id="LAZR01038662">
    <property type="protein sequence ID" value="KKL18962.1"/>
    <property type="molecule type" value="Genomic_DNA"/>
</dbReference>
<accession>A0A0F9BYC8</accession>
<dbReference type="GO" id="GO:0005829">
    <property type="term" value="C:cytosol"/>
    <property type="evidence" value="ECO:0007669"/>
    <property type="project" value="TreeGrafter"/>
</dbReference>
<dbReference type="InterPro" id="IPR002020">
    <property type="entry name" value="Citrate_synthase"/>
</dbReference>